<organism evidence="1 2">
    <name type="scientific">Phanerochaete sordida</name>
    <dbReference type="NCBI Taxonomy" id="48140"/>
    <lineage>
        <taxon>Eukaryota</taxon>
        <taxon>Fungi</taxon>
        <taxon>Dikarya</taxon>
        <taxon>Basidiomycota</taxon>
        <taxon>Agaricomycotina</taxon>
        <taxon>Agaricomycetes</taxon>
        <taxon>Polyporales</taxon>
        <taxon>Phanerochaetaceae</taxon>
        <taxon>Phanerochaete</taxon>
    </lineage>
</organism>
<gene>
    <name evidence="1" type="ORF">PsYK624_113950</name>
</gene>
<dbReference type="AlphaFoldDB" id="A0A9P3LI20"/>
<accession>A0A9P3LI20</accession>
<dbReference type="PANTHER" id="PTHR33266">
    <property type="entry name" value="CHROMOSOME 15, WHOLE GENOME SHOTGUN SEQUENCE"/>
    <property type="match status" value="1"/>
</dbReference>
<keyword evidence="2" id="KW-1185">Reference proteome</keyword>
<dbReference type="PANTHER" id="PTHR33266:SF1">
    <property type="entry name" value="F-BOX DOMAIN-CONTAINING PROTEIN"/>
    <property type="match status" value="1"/>
</dbReference>
<sequence>MYEDAASRDQPTKKSWEAPFVGDTDRKLAKRILRMKAQSNGSPYKNILPIIQSSGTGKSRLAHELAKFFVTIPMNIRPSEDTTAFPVPDHVARDFVEFTQRASPGTDPLLLAFWVQVFRIAAEYIDDFENGTVFTDEQELAIAWRRYLDENKHAVRDQLYRRAVDTARSVVDSMTSEARQTNKTPGWAERNYAYVVHQKLKESAAEDGPRRLAAAIRSRLAEDFKHPEIVILVYIDEVYEVSTMELRERPGRTVYDSLLDAFTDLGPGEPTFLLTMATDPYVVRRTGAPIRHQPTYTDLPFDLPLNGPLFTPGAATLADAAEPMFMARFGRPLFSTRLQATHDFPQSYVRGLTAHFALVKLLCYGSVYQYLEEGPKTGYTSGMIWAPLSVRLLLEFDSARSNAREATEKMIGGHMRIAYDMPAHNEFVESGTPSEPLLAEAAAWAMNSHKQLNWLECLAYGVKEGMFKSGLRGDLAARTLLMSAFDRAGAPHGTRRDPRFSRAVPVPAFLRALFGSAWHDAVLRAAPPGAPPLQDAFAGAYVRFSHFAAHDGEDELDINDALAAAVRGCALVLTPPRGTAHIILPVVMRDAPLTPDIMSFVLIQLMAPGESPLPPDDDELAEMFCGGAAHPVIHLAMQLEPGDEPPALATPDEEDDAGVPEHPCYQLVTYGCSPAVYGVINAKNKAHYAAIRAPQNVFTEHGRQGADILACVRRMKPEWEHTPGSFHWAADAALLSDAAGQRSVEGVFAV</sequence>
<name>A0A9P3LI20_9APHY</name>
<dbReference type="EMBL" id="BPQB01000047">
    <property type="protein sequence ID" value="GJE95214.1"/>
    <property type="molecule type" value="Genomic_DNA"/>
</dbReference>
<comment type="caution">
    <text evidence="1">The sequence shown here is derived from an EMBL/GenBank/DDBJ whole genome shotgun (WGS) entry which is preliminary data.</text>
</comment>
<reference evidence="1 2" key="1">
    <citation type="submission" date="2021-08" db="EMBL/GenBank/DDBJ databases">
        <title>Draft Genome Sequence of Phanerochaete sordida strain YK-624.</title>
        <authorList>
            <person name="Mori T."/>
            <person name="Dohra H."/>
            <person name="Suzuki T."/>
            <person name="Kawagishi H."/>
            <person name="Hirai H."/>
        </authorList>
    </citation>
    <scope>NUCLEOTIDE SEQUENCE [LARGE SCALE GENOMIC DNA]</scope>
    <source>
        <strain evidence="1 2">YK-624</strain>
    </source>
</reference>
<protein>
    <submittedName>
        <fullName evidence="1">Uncharacterized protein</fullName>
    </submittedName>
</protein>
<evidence type="ECO:0000313" key="2">
    <source>
        <dbReference type="Proteomes" id="UP000703269"/>
    </source>
</evidence>
<proteinExistence type="predicted"/>
<dbReference type="OrthoDB" id="107110at2759"/>
<evidence type="ECO:0000313" key="1">
    <source>
        <dbReference type="EMBL" id="GJE95214.1"/>
    </source>
</evidence>
<dbReference type="Proteomes" id="UP000703269">
    <property type="component" value="Unassembled WGS sequence"/>
</dbReference>